<evidence type="ECO:0000313" key="2">
    <source>
        <dbReference type="EMBL" id="KAJ7386742.1"/>
    </source>
</evidence>
<name>A0A9X0D490_9CNID</name>
<proteinExistence type="predicted"/>
<feature type="region of interest" description="Disordered" evidence="1">
    <location>
        <begin position="114"/>
        <end position="135"/>
    </location>
</feature>
<dbReference type="EMBL" id="MU825875">
    <property type="protein sequence ID" value="KAJ7386742.1"/>
    <property type="molecule type" value="Genomic_DNA"/>
</dbReference>
<dbReference type="OrthoDB" id="6158762at2759"/>
<dbReference type="Proteomes" id="UP001163046">
    <property type="component" value="Unassembled WGS sequence"/>
</dbReference>
<sequence length="135" mass="14871">MKLVKTRCRNSLQNDMLESLLMVLINGPSMKDCGQVVKLAVKMWLGEKKRKKLPPVKVIRVPLAMDNAESVQQEQEIQPEITVIPPAVSIPEAASSAVDEQAVQEEVAEIGTLLDLPPCSPDSESDSDYASYCEF</sequence>
<protein>
    <submittedName>
        <fullName evidence="2">Uncharacterized protein</fullName>
    </submittedName>
</protein>
<organism evidence="2 3">
    <name type="scientific">Desmophyllum pertusum</name>
    <dbReference type="NCBI Taxonomy" id="174260"/>
    <lineage>
        <taxon>Eukaryota</taxon>
        <taxon>Metazoa</taxon>
        <taxon>Cnidaria</taxon>
        <taxon>Anthozoa</taxon>
        <taxon>Hexacorallia</taxon>
        <taxon>Scleractinia</taxon>
        <taxon>Caryophylliina</taxon>
        <taxon>Caryophylliidae</taxon>
        <taxon>Desmophyllum</taxon>
    </lineage>
</organism>
<reference evidence="2" key="1">
    <citation type="submission" date="2023-01" db="EMBL/GenBank/DDBJ databases">
        <title>Genome assembly of the deep-sea coral Lophelia pertusa.</title>
        <authorList>
            <person name="Herrera S."/>
            <person name="Cordes E."/>
        </authorList>
    </citation>
    <scope>NUCLEOTIDE SEQUENCE</scope>
    <source>
        <strain evidence="2">USNM1676648</strain>
        <tissue evidence="2">Polyp</tissue>
    </source>
</reference>
<accession>A0A9X0D490</accession>
<evidence type="ECO:0000313" key="3">
    <source>
        <dbReference type="Proteomes" id="UP001163046"/>
    </source>
</evidence>
<dbReference type="AlphaFoldDB" id="A0A9X0D490"/>
<gene>
    <name evidence="2" type="ORF">OS493_006755</name>
</gene>
<keyword evidence="3" id="KW-1185">Reference proteome</keyword>
<evidence type="ECO:0000256" key="1">
    <source>
        <dbReference type="SAM" id="MobiDB-lite"/>
    </source>
</evidence>
<comment type="caution">
    <text evidence="2">The sequence shown here is derived from an EMBL/GenBank/DDBJ whole genome shotgun (WGS) entry which is preliminary data.</text>
</comment>